<evidence type="ECO:0000313" key="4">
    <source>
        <dbReference type="EMBL" id="CAD8553747.1"/>
    </source>
</evidence>
<dbReference type="GO" id="GO:0006508">
    <property type="term" value="P:proteolysis"/>
    <property type="evidence" value="ECO:0007669"/>
    <property type="project" value="UniProtKB-KW"/>
</dbReference>
<dbReference type="GO" id="GO:0070012">
    <property type="term" value="F:oligopeptidase activity"/>
    <property type="evidence" value="ECO:0007669"/>
    <property type="project" value="TreeGrafter"/>
</dbReference>
<dbReference type="EC" id="3.4.21.-" evidence="2"/>
<accession>A0A7S0JKR1</accession>
<proteinExistence type="inferred from homology"/>
<protein>
    <recommendedName>
        <fullName evidence="2">Prolyl endopeptidase</fullName>
        <ecNumber evidence="2">3.4.21.-</ecNumber>
    </recommendedName>
</protein>
<keyword evidence="2" id="KW-0645">Protease</keyword>
<dbReference type="InterPro" id="IPR029058">
    <property type="entry name" value="AB_hydrolase_fold"/>
</dbReference>
<dbReference type="PANTHER" id="PTHR42881">
    <property type="entry name" value="PROLYL ENDOPEPTIDASE"/>
    <property type="match status" value="1"/>
</dbReference>
<gene>
    <name evidence="4" type="ORF">CLEP1334_LOCUS29038</name>
</gene>
<dbReference type="SUPFAM" id="SSF53474">
    <property type="entry name" value="alpha/beta-Hydrolases"/>
    <property type="match status" value="1"/>
</dbReference>
<keyword evidence="2" id="KW-0720">Serine protease</keyword>
<comment type="similarity">
    <text evidence="1 2">Belongs to the peptidase S9A family.</text>
</comment>
<evidence type="ECO:0000259" key="3">
    <source>
        <dbReference type="Pfam" id="PF00326"/>
    </source>
</evidence>
<evidence type="ECO:0000256" key="2">
    <source>
        <dbReference type="RuleBase" id="RU368024"/>
    </source>
</evidence>
<dbReference type="Pfam" id="PF00326">
    <property type="entry name" value="Peptidase_S9"/>
    <property type="match status" value="1"/>
</dbReference>
<dbReference type="AlphaFoldDB" id="A0A7S0JKR1"/>
<dbReference type="PANTHER" id="PTHR42881:SF13">
    <property type="entry name" value="PROLYL ENDOPEPTIDASE"/>
    <property type="match status" value="1"/>
</dbReference>
<reference evidence="4" key="1">
    <citation type="submission" date="2021-01" db="EMBL/GenBank/DDBJ databases">
        <authorList>
            <person name="Corre E."/>
            <person name="Pelletier E."/>
            <person name="Niang G."/>
            <person name="Scheremetjew M."/>
            <person name="Finn R."/>
            <person name="Kale V."/>
            <person name="Holt S."/>
            <person name="Cochrane G."/>
            <person name="Meng A."/>
            <person name="Brown T."/>
            <person name="Cohen L."/>
        </authorList>
    </citation>
    <scope>NUCLEOTIDE SEQUENCE</scope>
    <source>
        <strain evidence="4">RCC1130</strain>
    </source>
</reference>
<name>A0A7S0JKR1_9EUKA</name>
<evidence type="ECO:0000256" key="1">
    <source>
        <dbReference type="ARBA" id="ARBA00005228"/>
    </source>
</evidence>
<dbReference type="GO" id="GO:0005829">
    <property type="term" value="C:cytosol"/>
    <property type="evidence" value="ECO:0007669"/>
    <property type="project" value="TreeGrafter"/>
</dbReference>
<feature type="domain" description="Peptidase S9 prolyl oligopeptidase catalytic" evidence="3">
    <location>
        <begin position="13"/>
        <end position="242"/>
    </location>
</feature>
<keyword evidence="2" id="KW-0378">Hydrolase</keyword>
<dbReference type="PRINTS" id="PR00862">
    <property type="entry name" value="PROLIGOPTASE"/>
</dbReference>
<dbReference type="GO" id="GO:0004252">
    <property type="term" value="F:serine-type endopeptidase activity"/>
    <property type="evidence" value="ECO:0007669"/>
    <property type="project" value="UniProtKB-UniRule"/>
</dbReference>
<sequence length="256" mass="27302">MSPSYAGSVGVGWLARGGVKAVANIRGGGEYGPRWHQAALRERRHKAYEDFEAVARDLISRGVCSAETLGCIGGSNGGLLVGNMLTRGGTSLFGAAVCQVPLLDMKRYHKLLAGASWMEEYGNPDEDGVWEGYLRTISPYQRLRGPCLHGSADGKGEGEGAAWAGCPRVLFTTSTKDDRVHPGHARKMVKALLDEVPPAMGGGLGNVFYWENIEGGHGGAADNKQRAHMWALTYDFLWQALSGGAKGDGSAPKRTL</sequence>
<dbReference type="CDD" id="cd00761">
    <property type="entry name" value="Glyco_tranf_GTA_type"/>
    <property type="match status" value="1"/>
</dbReference>
<organism evidence="4">
    <name type="scientific">Calcidiscus leptoporus</name>
    <dbReference type="NCBI Taxonomy" id="127549"/>
    <lineage>
        <taxon>Eukaryota</taxon>
        <taxon>Haptista</taxon>
        <taxon>Haptophyta</taxon>
        <taxon>Prymnesiophyceae</taxon>
        <taxon>Coccolithales</taxon>
        <taxon>Calcidiscaceae</taxon>
        <taxon>Calcidiscus</taxon>
    </lineage>
</organism>
<dbReference type="Gene3D" id="3.40.50.1820">
    <property type="entry name" value="alpha/beta hydrolase"/>
    <property type="match status" value="1"/>
</dbReference>
<dbReference type="InterPro" id="IPR002470">
    <property type="entry name" value="Peptidase_S9A"/>
</dbReference>
<dbReference type="EMBL" id="HBER01058159">
    <property type="protein sequence ID" value="CAD8553747.1"/>
    <property type="molecule type" value="Transcribed_RNA"/>
</dbReference>
<dbReference type="InterPro" id="IPR051167">
    <property type="entry name" value="Prolyl_oligopep/macrocyclase"/>
</dbReference>
<dbReference type="InterPro" id="IPR001375">
    <property type="entry name" value="Peptidase_S9_cat"/>
</dbReference>